<evidence type="ECO:0000313" key="2">
    <source>
        <dbReference type="Proteomes" id="UP000054477"/>
    </source>
</evidence>
<protein>
    <submittedName>
        <fullName evidence="1">Uncharacterized protein</fullName>
    </submittedName>
</protein>
<accession>A0A0C9XAN7</accession>
<reference evidence="2" key="2">
    <citation type="submission" date="2015-01" db="EMBL/GenBank/DDBJ databases">
        <title>Evolutionary Origins and Diversification of the Mycorrhizal Mutualists.</title>
        <authorList>
            <consortium name="DOE Joint Genome Institute"/>
            <consortium name="Mycorrhizal Genomics Consortium"/>
            <person name="Kohler A."/>
            <person name="Kuo A."/>
            <person name="Nagy L.G."/>
            <person name="Floudas D."/>
            <person name="Copeland A."/>
            <person name="Barry K.W."/>
            <person name="Cichocki N."/>
            <person name="Veneault-Fourrey C."/>
            <person name="LaButti K."/>
            <person name="Lindquist E.A."/>
            <person name="Lipzen A."/>
            <person name="Lundell T."/>
            <person name="Morin E."/>
            <person name="Murat C."/>
            <person name="Riley R."/>
            <person name="Ohm R."/>
            <person name="Sun H."/>
            <person name="Tunlid A."/>
            <person name="Henrissat B."/>
            <person name="Grigoriev I.V."/>
            <person name="Hibbett D.S."/>
            <person name="Martin F."/>
        </authorList>
    </citation>
    <scope>NUCLEOTIDE SEQUENCE [LARGE SCALE GENOMIC DNA]</scope>
    <source>
        <strain evidence="2">LaAM-08-1</strain>
    </source>
</reference>
<dbReference type="HOGENOM" id="CLU_118687_0_0_1"/>
<dbReference type="OrthoDB" id="3065650at2759"/>
<dbReference type="EMBL" id="KN838850">
    <property type="protein sequence ID" value="KIJ93332.1"/>
    <property type="molecule type" value="Genomic_DNA"/>
</dbReference>
<keyword evidence="2" id="KW-1185">Reference proteome</keyword>
<evidence type="ECO:0000313" key="1">
    <source>
        <dbReference type="EMBL" id="KIJ93332.1"/>
    </source>
</evidence>
<name>A0A0C9XAN7_9AGAR</name>
<gene>
    <name evidence="1" type="ORF">K443DRAFT_646218</name>
</gene>
<reference evidence="1 2" key="1">
    <citation type="submission" date="2014-04" db="EMBL/GenBank/DDBJ databases">
        <authorList>
            <consortium name="DOE Joint Genome Institute"/>
            <person name="Kuo A."/>
            <person name="Kohler A."/>
            <person name="Nagy L.G."/>
            <person name="Floudas D."/>
            <person name="Copeland A."/>
            <person name="Barry K.W."/>
            <person name="Cichocki N."/>
            <person name="Veneault-Fourrey C."/>
            <person name="LaButti K."/>
            <person name="Lindquist E.A."/>
            <person name="Lipzen A."/>
            <person name="Lundell T."/>
            <person name="Morin E."/>
            <person name="Murat C."/>
            <person name="Sun H."/>
            <person name="Tunlid A."/>
            <person name="Henrissat B."/>
            <person name="Grigoriev I.V."/>
            <person name="Hibbett D.S."/>
            <person name="Martin F."/>
            <person name="Nordberg H.P."/>
            <person name="Cantor M.N."/>
            <person name="Hua S.X."/>
        </authorList>
    </citation>
    <scope>NUCLEOTIDE SEQUENCE [LARGE SCALE GENOMIC DNA]</scope>
    <source>
        <strain evidence="1 2">LaAM-08-1</strain>
    </source>
</reference>
<organism evidence="1 2">
    <name type="scientific">Laccaria amethystina LaAM-08-1</name>
    <dbReference type="NCBI Taxonomy" id="1095629"/>
    <lineage>
        <taxon>Eukaryota</taxon>
        <taxon>Fungi</taxon>
        <taxon>Dikarya</taxon>
        <taxon>Basidiomycota</taxon>
        <taxon>Agaricomycotina</taxon>
        <taxon>Agaricomycetes</taxon>
        <taxon>Agaricomycetidae</taxon>
        <taxon>Agaricales</taxon>
        <taxon>Agaricineae</taxon>
        <taxon>Hydnangiaceae</taxon>
        <taxon>Laccaria</taxon>
    </lineage>
</organism>
<dbReference type="AlphaFoldDB" id="A0A0C9XAN7"/>
<proteinExistence type="predicted"/>
<sequence length="177" mass="19902">MTPNILVDLVDTTVFKESEWIGANKEYRDVPTHVSDAKRDRLSVPVRLKAEIMSWSWLVMIIVMYAQSAAKNARHESADTTTNISALSRIVVRVFEHTHGRQFRAIPSATAMLQSHQFALLPPSNIISVLSTGPQALNHSGFDLSPTDMTLFNDLCRGNAIVQLRLAMKAFRKRQKK</sequence>
<dbReference type="Proteomes" id="UP000054477">
    <property type="component" value="Unassembled WGS sequence"/>
</dbReference>